<organism evidence="2 3">
    <name type="scientific">Paenibacillus eucommiae</name>
    <dbReference type="NCBI Taxonomy" id="1355755"/>
    <lineage>
        <taxon>Bacteria</taxon>
        <taxon>Bacillati</taxon>
        <taxon>Bacillota</taxon>
        <taxon>Bacilli</taxon>
        <taxon>Bacillales</taxon>
        <taxon>Paenibacillaceae</taxon>
        <taxon>Paenibacillus</taxon>
    </lineage>
</organism>
<dbReference type="RefSeq" id="WP_209979721.1">
    <property type="nucleotide sequence ID" value="NZ_JAGGLB010000059.1"/>
</dbReference>
<evidence type="ECO:0000313" key="3">
    <source>
        <dbReference type="Proteomes" id="UP001519287"/>
    </source>
</evidence>
<evidence type="ECO:0000256" key="1">
    <source>
        <dbReference type="SAM" id="Phobius"/>
    </source>
</evidence>
<keyword evidence="3" id="KW-1185">Reference proteome</keyword>
<comment type="caution">
    <text evidence="2">The sequence shown here is derived from an EMBL/GenBank/DDBJ whole genome shotgun (WGS) entry which is preliminary data.</text>
</comment>
<keyword evidence="1" id="KW-0472">Membrane</keyword>
<proteinExistence type="predicted"/>
<sequence>MLAGLFTDFLIVSMTTSLVIIGLMMLSPMLSKQYAAKWKYWIWLILTVRLNVIGTIYLTSKDKGLTSVYDESYDKWDHDK</sequence>
<keyword evidence="1" id="KW-0812">Transmembrane</keyword>
<feature type="transmembrane region" description="Helical" evidence="1">
    <location>
        <begin position="6"/>
        <end position="26"/>
    </location>
</feature>
<feature type="transmembrane region" description="Helical" evidence="1">
    <location>
        <begin position="38"/>
        <end position="58"/>
    </location>
</feature>
<keyword evidence="1" id="KW-1133">Transmembrane helix</keyword>
<dbReference type="EMBL" id="JAGGLB010000059">
    <property type="protein sequence ID" value="MBP1996884.1"/>
    <property type="molecule type" value="Genomic_DNA"/>
</dbReference>
<reference evidence="2 3" key="1">
    <citation type="submission" date="2021-03" db="EMBL/GenBank/DDBJ databases">
        <title>Genomic Encyclopedia of Type Strains, Phase IV (KMG-IV): sequencing the most valuable type-strain genomes for metagenomic binning, comparative biology and taxonomic classification.</title>
        <authorList>
            <person name="Goeker M."/>
        </authorList>
    </citation>
    <scope>NUCLEOTIDE SEQUENCE [LARGE SCALE GENOMIC DNA]</scope>
    <source>
        <strain evidence="2 3">DSM 26048</strain>
    </source>
</reference>
<evidence type="ECO:0000313" key="2">
    <source>
        <dbReference type="EMBL" id="MBP1996884.1"/>
    </source>
</evidence>
<gene>
    <name evidence="2" type="ORF">J2Z66_008562</name>
</gene>
<accession>A0ABS4JDU1</accession>
<dbReference type="Proteomes" id="UP001519287">
    <property type="component" value="Unassembled WGS sequence"/>
</dbReference>
<name>A0ABS4JDU1_9BACL</name>
<protein>
    <submittedName>
        <fullName evidence="2">Uncharacterized protein (DUF983 family)</fullName>
    </submittedName>
</protein>